<dbReference type="Gene3D" id="3.60.20.10">
    <property type="entry name" value="Glutamine Phosphoribosylpyrophosphate, subunit 1, domain 1"/>
    <property type="match status" value="2"/>
</dbReference>
<dbReference type="OrthoDB" id="5240333at2"/>
<evidence type="ECO:0000259" key="4">
    <source>
        <dbReference type="PROSITE" id="PS50022"/>
    </source>
</evidence>
<dbReference type="PROSITE" id="PS50022">
    <property type="entry name" value="FA58C_3"/>
    <property type="match status" value="1"/>
</dbReference>
<evidence type="ECO:0000256" key="2">
    <source>
        <dbReference type="SAM" id="MobiDB-lite"/>
    </source>
</evidence>
<dbReference type="InterPro" id="IPR002692">
    <property type="entry name" value="S45"/>
</dbReference>
<accession>A0A1I0W183</accession>
<comment type="similarity">
    <text evidence="1">Belongs to the peptidase S45 family.</text>
</comment>
<dbReference type="Pfam" id="PF01804">
    <property type="entry name" value="Penicil_amidase"/>
    <property type="match status" value="1"/>
</dbReference>
<evidence type="ECO:0000313" key="6">
    <source>
        <dbReference type="Proteomes" id="UP000243799"/>
    </source>
</evidence>
<dbReference type="Gene3D" id="1.10.439.10">
    <property type="entry name" value="Penicillin Amidohydrolase, domain 1"/>
    <property type="match status" value="1"/>
</dbReference>
<dbReference type="PANTHER" id="PTHR34218">
    <property type="entry name" value="PEPTIDASE S45 PENICILLIN AMIDASE"/>
    <property type="match status" value="1"/>
</dbReference>
<name>A0A1I0W183_9PSEU</name>
<dbReference type="SUPFAM" id="SSF49785">
    <property type="entry name" value="Galactose-binding domain-like"/>
    <property type="match status" value="1"/>
</dbReference>
<dbReference type="InterPro" id="IPR023343">
    <property type="entry name" value="Penicillin_amidase_dom1"/>
</dbReference>
<dbReference type="SUPFAM" id="SSF56235">
    <property type="entry name" value="N-terminal nucleophile aminohydrolases (Ntn hydrolases)"/>
    <property type="match status" value="1"/>
</dbReference>
<dbReference type="STRING" id="490629.SAMN05216266_101647"/>
<organism evidence="5 6">
    <name type="scientific">Amycolatopsis marina</name>
    <dbReference type="NCBI Taxonomy" id="490629"/>
    <lineage>
        <taxon>Bacteria</taxon>
        <taxon>Bacillati</taxon>
        <taxon>Actinomycetota</taxon>
        <taxon>Actinomycetes</taxon>
        <taxon>Pseudonocardiales</taxon>
        <taxon>Pseudonocardiaceae</taxon>
        <taxon>Amycolatopsis</taxon>
    </lineage>
</organism>
<keyword evidence="6" id="KW-1185">Reference proteome</keyword>
<evidence type="ECO:0000256" key="3">
    <source>
        <dbReference type="SAM" id="SignalP"/>
    </source>
</evidence>
<dbReference type="InterPro" id="IPR000421">
    <property type="entry name" value="FA58C"/>
</dbReference>
<gene>
    <name evidence="5" type="ORF">SAMN05216266_101647</name>
</gene>
<dbReference type="Proteomes" id="UP000243799">
    <property type="component" value="Unassembled WGS sequence"/>
</dbReference>
<reference evidence="6" key="1">
    <citation type="submission" date="2016-10" db="EMBL/GenBank/DDBJ databases">
        <authorList>
            <person name="Varghese N."/>
            <person name="Submissions S."/>
        </authorList>
    </citation>
    <scope>NUCLEOTIDE SEQUENCE [LARGE SCALE GENOMIC DNA]</scope>
    <source>
        <strain evidence="6">CGMCC 4.3568</strain>
    </source>
</reference>
<sequence>MRALAAIISTAALAAGLVTVPAHAAPRPQALPEVAQADDFCVGQCSDILPPGQNGNATLAEILAHQTLGTRPAHSADQLDEYAALANSYGGLTTDTINDFFNDASFGVPADQVASTIKPREDVTIIRDKATGVPHIYGTTRSGTEFGAGYAAAQDRLWLMDVMRHVGRGQLTPFAGGAEGNRSLEQQFFSAAPYTEAELQQQIEDVAASGPRGAQGLADAQAYVDGINAYIEKAHSGRTFPGEYVLTGHVDAITNAGEIRPFKLTDLVVLASVVGAQFGAGGGGEVQAAIAKLAIQERYGFEEGERIWQSLREEDDPETVRTLHDGQSFPYGKAPADPQGAAMPEPGSVSEQQLVFDRSGSASAGTTAKADVPAPADLEPARGMFADGVLPEDLLSDKHGMSNALVVSGRHTESGNPVAVFGPQTGYFAPQLLMLQELQGPGISARGASFAGVSFYVLLGRGQDYSWSATTSAQDIIDTYALELCEPGGDAATKESNHYRYQGQCLPMDVVERTNSWKPTIADPTPAGSYTLRSYRTKYGPVTHRGIVEGKPVAYASLRSTYFHEVDSLLGFQEFNDPDAIRSAADFQRAAEKVNYTFNWFYVDSDDIAYYNSGANPVRNSTVDPSMPVLADAGFDWQGWNPEGNQVRVTPAAEHPNSINQDYYISWNNAQAKDYAAAGYEKSSVHRGDLLDTRVRDLIAGGGKVTRANLTRAMAEAALADLRAEQVLPQLLRVVDTAEVTDPAAAAALGKLRAWLEAGGLRTETTPGSEVYHHAEAIKIMDAWWPILVRAQFEPGLGADGFAAMTRVLKVDEAPSDVAHRGSAYQAGWWGYVDKDIRSVLGDPVQEPLGDRFCGGGDLAQCRQVLLDTVAQAAARPSTEVYPGDSDCAAGEQWCADSIIHSALGGINQDKISTQNRPTFQQVVEFPARRGDDVANLAAGKQVSATSFERGWYRLPPERAVDGDYRTRWASDWNDDESITVDLGSVQAVARVVLHWESAFGRSYRIGLSTDGTRWRDAAVVTDGNGGVDNLAFAAGDARFVRMAGVERGTRYGYSLHEFEIHAH</sequence>
<dbReference type="Gene3D" id="2.60.120.260">
    <property type="entry name" value="Galactose-binding domain-like"/>
    <property type="match status" value="1"/>
</dbReference>
<dbReference type="EMBL" id="FOKG01000001">
    <property type="protein sequence ID" value="SFA82178.1"/>
    <property type="molecule type" value="Genomic_DNA"/>
</dbReference>
<protein>
    <submittedName>
        <fullName evidence="5">Acyl-homoserine lactone (AHL) acylase PvdQ</fullName>
    </submittedName>
</protein>
<feature type="signal peptide" evidence="3">
    <location>
        <begin position="1"/>
        <end position="24"/>
    </location>
</feature>
<dbReference type="RefSeq" id="WP_091669035.1">
    <property type="nucleotide sequence ID" value="NZ_FOKG01000001.1"/>
</dbReference>
<dbReference type="GO" id="GO:0016811">
    <property type="term" value="F:hydrolase activity, acting on carbon-nitrogen (but not peptide) bonds, in linear amides"/>
    <property type="evidence" value="ECO:0007669"/>
    <property type="project" value="InterPro"/>
</dbReference>
<evidence type="ECO:0000256" key="1">
    <source>
        <dbReference type="ARBA" id="ARBA00006586"/>
    </source>
</evidence>
<dbReference type="Pfam" id="PF22633">
    <property type="entry name" value="F5_F8_type_C_2"/>
    <property type="match status" value="1"/>
</dbReference>
<feature type="region of interest" description="Disordered" evidence="2">
    <location>
        <begin position="313"/>
        <end position="350"/>
    </location>
</feature>
<dbReference type="InterPro" id="IPR029055">
    <property type="entry name" value="Ntn_hydrolases_N"/>
</dbReference>
<feature type="domain" description="F5/8 type C" evidence="4">
    <location>
        <begin position="924"/>
        <end position="1064"/>
    </location>
</feature>
<keyword evidence="3" id="KW-0732">Signal</keyword>
<dbReference type="AlphaFoldDB" id="A0A1I0W183"/>
<dbReference type="PANTHER" id="PTHR34218:SF4">
    <property type="entry name" value="ACYL-HOMOSERINE LACTONE ACYLASE QUIP"/>
    <property type="match status" value="1"/>
</dbReference>
<feature type="chain" id="PRO_5017478115" evidence="3">
    <location>
        <begin position="25"/>
        <end position="1064"/>
    </location>
</feature>
<proteinExistence type="inferred from homology"/>
<dbReference type="GO" id="GO:0017000">
    <property type="term" value="P:antibiotic biosynthetic process"/>
    <property type="evidence" value="ECO:0007669"/>
    <property type="project" value="InterPro"/>
</dbReference>
<evidence type="ECO:0000313" key="5">
    <source>
        <dbReference type="EMBL" id="SFA82178.1"/>
    </source>
</evidence>
<dbReference type="InterPro" id="IPR008979">
    <property type="entry name" value="Galactose-bd-like_sf"/>
</dbReference>